<dbReference type="AlphaFoldDB" id="A0A2I2GQ24"/>
<dbReference type="RefSeq" id="XP_024710280.1">
    <property type="nucleotide sequence ID" value="XM_024854303.1"/>
</dbReference>
<proteinExistence type="predicted"/>
<name>A0A2I2GQ24_9EURO</name>
<comment type="caution">
    <text evidence="1">The sequence shown here is derived from an EMBL/GenBank/DDBJ whole genome shotgun (WGS) entry which is preliminary data.</text>
</comment>
<evidence type="ECO:0000313" key="1">
    <source>
        <dbReference type="EMBL" id="PLB54978.1"/>
    </source>
</evidence>
<sequence length="175" mass="20401">MIIYSSLPLFDVLLERAETDTPDGNWTKGLAMTMLQHYFPVADNWRTVYELNSNHRTADFRILRLQRFRLDDRKMVNHTVALAKKDGGDLDAALKQLEDALERTNIESGRCWAMLFHGLDFLAYEYYEDLPENQRLIPTGPPSQPCRSRFDMRTDGLAVEEMLMHMRQHEAPSPR</sequence>
<accession>A0A2I2GQ24</accession>
<organism evidence="1 2">
    <name type="scientific">Aspergillus steynii IBT 23096</name>
    <dbReference type="NCBI Taxonomy" id="1392250"/>
    <lineage>
        <taxon>Eukaryota</taxon>
        <taxon>Fungi</taxon>
        <taxon>Dikarya</taxon>
        <taxon>Ascomycota</taxon>
        <taxon>Pezizomycotina</taxon>
        <taxon>Eurotiomycetes</taxon>
        <taxon>Eurotiomycetidae</taxon>
        <taxon>Eurotiales</taxon>
        <taxon>Aspergillaceae</taxon>
        <taxon>Aspergillus</taxon>
        <taxon>Aspergillus subgen. Circumdati</taxon>
    </lineage>
</organism>
<dbReference type="VEuPathDB" id="FungiDB:P170DRAFT_505611"/>
<reference evidence="1 2" key="1">
    <citation type="submission" date="2016-12" db="EMBL/GenBank/DDBJ databases">
        <title>The genomes of Aspergillus section Nigri reveals drivers in fungal speciation.</title>
        <authorList>
            <consortium name="DOE Joint Genome Institute"/>
            <person name="Vesth T.C."/>
            <person name="Nybo J."/>
            <person name="Theobald S."/>
            <person name="Brandl J."/>
            <person name="Frisvad J.C."/>
            <person name="Nielsen K.F."/>
            <person name="Lyhne E.K."/>
            <person name="Kogle M.E."/>
            <person name="Kuo A."/>
            <person name="Riley R."/>
            <person name="Clum A."/>
            <person name="Nolan M."/>
            <person name="Lipzen A."/>
            <person name="Salamov A."/>
            <person name="Henrissat B."/>
            <person name="Wiebenga A."/>
            <person name="De Vries R.P."/>
            <person name="Grigoriev I.V."/>
            <person name="Mortensen U.H."/>
            <person name="Andersen M.R."/>
            <person name="Baker S.E."/>
        </authorList>
    </citation>
    <scope>NUCLEOTIDE SEQUENCE [LARGE SCALE GENOMIC DNA]</scope>
    <source>
        <strain evidence="1 2">IBT 23096</strain>
    </source>
</reference>
<evidence type="ECO:0000313" key="2">
    <source>
        <dbReference type="Proteomes" id="UP000234275"/>
    </source>
</evidence>
<dbReference type="OrthoDB" id="4177946at2759"/>
<dbReference type="EMBL" id="MSFO01000001">
    <property type="protein sequence ID" value="PLB54978.1"/>
    <property type="molecule type" value="Genomic_DNA"/>
</dbReference>
<keyword evidence="2" id="KW-1185">Reference proteome</keyword>
<dbReference type="GeneID" id="36562009"/>
<gene>
    <name evidence="1" type="ORF">P170DRAFT_505611</name>
</gene>
<dbReference type="Proteomes" id="UP000234275">
    <property type="component" value="Unassembled WGS sequence"/>
</dbReference>
<protein>
    <submittedName>
        <fullName evidence="1">Uncharacterized protein</fullName>
    </submittedName>
</protein>